<name>A0ABV0Z721_9TELE</name>
<feature type="transmembrane region" description="Helical" evidence="1">
    <location>
        <begin position="22"/>
        <end position="46"/>
    </location>
</feature>
<evidence type="ECO:0000256" key="1">
    <source>
        <dbReference type="SAM" id="Phobius"/>
    </source>
</evidence>
<sequence>SDAFWSLSQGTKMEQLSAGMDLLVRMASLTLLLHLLLMVTAASAWYQHYFASFGGSVVFTPKGRNSDGTYEVELRQRNNIYLSYHSYDEGTCMTGSCGTQTGRSVDFVTYGSYGLTWSLYEGTTTRKLTSNLPFEMRFFSESD</sequence>
<dbReference type="Proteomes" id="UP001469553">
    <property type="component" value="Unassembled WGS sequence"/>
</dbReference>
<reference evidence="2 3" key="1">
    <citation type="submission" date="2021-06" db="EMBL/GenBank/DDBJ databases">
        <authorList>
            <person name="Palmer J.M."/>
        </authorList>
    </citation>
    <scope>NUCLEOTIDE SEQUENCE [LARGE SCALE GENOMIC DNA]</scope>
    <source>
        <strain evidence="2 3">AS_MEX2019</strain>
        <tissue evidence="2">Muscle</tissue>
    </source>
</reference>
<evidence type="ECO:0000313" key="2">
    <source>
        <dbReference type="EMBL" id="MEQ2301684.1"/>
    </source>
</evidence>
<feature type="non-terminal residue" evidence="2">
    <location>
        <position position="1"/>
    </location>
</feature>
<evidence type="ECO:0000313" key="3">
    <source>
        <dbReference type="Proteomes" id="UP001469553"/>
    </source>
</evidence>
<organism evidence="2 3">
    <name type="scientific">Ameca splendens</name>
    <dbReference type="NCBI Taxonomy" id="208324"/>
    <lineage>
        <taxon>Eukaryota</taxon>
        <taxon>Metazoa</taxon>
        <taxon>Chordata</taxon>
        <taxon>Craniata</taxon>
        <taxon>Vertebrata</taxon>
        <taxon>Euteleostomi</taxon>
        <taxon>Actinopterygii</taxon>
        <taxon>Neopterygii</taxon>
        <taxon>Teleostei</taxon>
        <taxon>Neoteleostei</taxon>
        <taxon>Acanthomorphata</taxon>
        <taxon>Ovalentaria</taxon>
        <taxon>Atherinomorphae</taxon>
        <taxon>Cyprinodontiformes</taxon>
        <taxon>Goodeidae</taxon>
        <taxon>Ameca</taxon>
    </lineage>
</organism>
<keyword evidence="1" id="KW-0472">Membrane</keyword>
<proteinExistence type="predicted"/>
<comment type="caution">
    <text evidence="2">The sequence shown here is derived from an EMBL/GenBank/DDBJ whole genome shotgun (WGS) entry which is preliminary data.</text>
</comment>
<keyword evidence="1" id="KW-1133">Transmembrane helix</keyword>
<dbReference type="EMBL" id="JAHRIP010054294">
    <property type="protein sequence ID" value="MEQ2301684.1"/>
    <property type="molecule type" value="Genomic_DNA"/>
</dbReference>
<accession>A0ABV0Z721</accession>
<protein>
    <submittedName>
        <fullName evidence="2">Uncharacterized protein</fullName>
    </submittedName>
</protein>
<keyword evidence="3" id="KW-1185">Reference proteome</keyword>
<gene>
    <name evidence="2" type="ORF">AMECASPLE_038624</name>
</gene>
<keyword evidence="1" id="KW-0812">Transmembrane</keyword>